<gene>
    <name evidence="8" type="ORF">ELB75_10590</name>
</gene>
<dbReference type="SUPFAM" id="SSF69593">
    <property type="entry name" value="Glycerol-3-phosphate (1)-acyltransferase"/>
    <property type="match status" value="1"/>
</dbReference>
<evidence type="ECO:0000256" key="1">
    <source>
        <dbReference type="ARBA" id="ARBA00005189"/>
    </source>
</evidence>
<evidence type="ECO:0000256" key="2">
    <source>
        <dbReference type="ARBA" id="ARBA00022516"/>
    </source>
</evidence>
<dbReference type="RefSeq" id="WP_126983872.1">
    <property type="nucleotide sequence ID" value="NZ_CP034670.1"/>
</dbReference>
<keyword evidence="6" id="KW-0472">Membrane</keyword>
<dbReference type="SMART" id="SM00563">
    <property type="entry name" value="PlsC"/>
    <property type="match status" value="1"/>
</dbReference>
<keyword evidence="4" id="KW-0443">Lipid metabolism</keyword>
<reference evidence="8 9" key="1">
    <citation type="submission" date="2018-12" db="EMBL/GenBank/DDBJ databases">
        <title>Genome sequencing of Eikenella corrodens KCOM 3110 (= JS217).</title>
        <authorList>
            <person name="Koo J.-K."/>
            <person name="Park S.-N."/>
            <person name="Lim Y.K."/>
        </authorList>
    </citation>
    <scope>NUCLEOTIDE SEQUENCE [LARGE SCALE GENOMIC DNA]</scope>
    <source>
        <strain evidence="8 9">KCOM 3110</strain>
    </source>
</reference>
<dbReference type="PANTHER" id="PTHR10434">
    <property type="entry name" value="1-ACYL-SN-GLYCEROL-3-PHOSPHATE ACYLTRANSFERASE"/>
    <property type="match status" value="1"/>
</dbReference>
<accession>A0A3S9SLI6</accession>
<dbReference type="OrthoDB" id="9806880at2"/>
<dbReference type="GO" id="GO:0003841">
    <property type="term" value="F:1-acylglycerol-3-phosphate O-acyltransferase activity"/>
    <property type="evidence" value="ECO:0007669"/>
    <property type="project" value="TreeGrafter"/>
</dbReference>
<keyword evidence="2" id="KW-0444">Lipid biosynthesis</keyword>
<evidence type="ECO:0000256" key="4">
    <source>
        <dbReference type="ARBA" id="ARBA00023098"/>
    </source>
</evidence>
<protein>
    <submittedName>
        <fullName evidence="8">1-acyl-sn-glycerol-3-phosphate acyltransferase</fullName>
    </submittedName>
</protein>
<keyword evidence="6" id="KW-1133">Transmembrane helix</keyword>
<sequence>MRKLRLIVRLFGVAAVLLWGCFQVALFFGREDKAKRQWRIQRWSRRCMKVFGTKLTVHGAERFFAEGGQFMVGNHISWLDIFLINSVQAVRFVAKQEVRDWPVIGWLVARVDTVFIKRGNRQSSQQVMDVLLQILAEKDYAVVFPEGTSTDGHGIKPFKSGLFDTAIIAKQPVWPVLVYYPNEDGSPNTNMAYCGDTSLWESFCRILPQKRSEGVLYFLEPIPPEGKTRQELCTAAQAQIAAKLAELRGLPPESVVEEKGAVFVERT</sequence>
<comment type="pathway">
    <text evidence="1">Lipid metabolism.</text>
</comment>
<dbReference type="PANTHER" id="PTHR10434:SF64">
    <property type="entry name" value="1-ACYL-SN-GLYCEROL-3-PHOSPHATE ACYLTRANSFERASE-RELATED"/>
    <property type="match status" value="1"/>
</dbReference>
<dbReference type="GO" id="GO:0006654">
    <property type="term" value="P:phosphatidic acid biosynthetic process"/>
    <property type="evidence" value="ECO:0007669"/>
    <property type="project" value="TreeGrafter"/>
</dbReference>
<dbReference type="EMBL" id="CP034670">
    <property type="protein sequence ID" value="AZR60416.1"/>
    <property type="molecule type" value="Genomic_DNA"/>
</dbReference>
<feature type="transmembrane region" description="Helical" evidence="6">
    <location>
        <begin position="6"/>
        <end position="29"/>
    </location>
</feature>
<evidence type="ECO:0000256" key="3">
    <source>
        <dbReference type="ARBA" id="ARBA00022679"/>
    </source>
</evidence>
<evidence type="ECO:0000313" key="9">
    <source>
        <dbReference type="Proteomes" id="UP000282435"/>
    </source>
</evidence>
<evidence type="ECO:0000259" key="7">
    <source>
        <dbReference type="SMART" id="SM00563"/>
    </source>
</evidence>
<dbReference type="Pfam" id="PF01553">
    <property type="entry name" value="Acyltransferase"/>
    <property type="match status" value="1"/>
</dbReference>
<name>A0A3S9SLI6_EIKCO</name>
<evidence type="ECO:0000256" key="6">
    <source>
        <dbReference type="SAM" id="Phobius"/>
    </source>
</evidence>
<evidence type="ECO:0000313" key="8">
    <source>
        <dbReference type="EMBL" id="AZR60416.1"/>
    </source>
</evidence>
<dbReference type="AlphaFoldDB" id="A0A3S9SLI6"/>
<organism evidence="8 9">
    <name type="scientific">Eikenella corrodens</name>
    <dbReference type="NCBI Taxonomy" id="539"/>
    <lineage>
        <taxon>Bacteria</taxon>
        <taxon>Pseudomonadati</taxon>
        <taxon>Pseudomonadota</taxon>
        <taxon>Betaproteobacteria</taxon>
        <taxon>Neisseriales</taxon>
        <taxon>Neisseriaceae</taxon>
        <taxon>Eikenella</taxon>
    </lineage>
</organism>
<dbReference type="CDD" id="cd07989">
    <property type="entry name" value="LPLAT_AGPAT-like"/>
    <property type="match status" value="1"/>
</dbReference>
<proteinExistence type="predicted"/>
<keyword evidence="6" id="KW-0812">Transmembrane</keyword>
<keyword evidence="3 8" id="KW-0808">Transferase</keyword>
<evidence type="ECO:0000256" key="5">
    <source>
        <dbReference type="ARBA" id="ARBA00023315"/>
    </source>
</evidence>
<keyword evidence="5 8" id="KW-0012">Acyltransferase</keyword>
<feature type="domain" description="Phospholipid/glycerol acyltransferase" evidence="7">
    <location>
        <begin position="69"/>
        <end position="181"/>
    </location>
</feature>
<dbReference type="Proteomes" id="UP000282435">
    <property type="component" value="Chromosome"/>
</dbReference>
<dbReference type="InterPro" id="IPR002123">
    <property type="entry name" value="Plipid/glycerol_acylTrfase"/>
</dbReference>